<evidence type="ECO:0000256" key="2">
    <source>
        <dbReference type="ARBA" id="ARBA00005001"/>
    </source>
</evidence>
<dbReference type="EMBL" id="LT629763">
    <property type="protein sequence ID" value="SDT01373.1"/>
    <property type="molecule type" value="Genomic_DNA"/>
</dbReference>
<feature type="transmembrane region" description="Helical" evidence="12">
    <location>
        <begin position="434"/>
        <end position="453"/>
    </location>
</feature>
<evidence type="ECO:0000256" key="6">
    <source>
        <dbReference type="ARBA" id="ARBA00022519"/>
    </source>
</evidence>
<dbReference type="Pfam" id="PF13632">
    <property type="entry name" value="Glyco_trans_2_3"/>
    <property type="match status" value="1"/>
</dbReference>
<dbReference type="InterPro" id="IPR050321">
    <property type="entry name" value="Glycosyltr_2/OpgH_subfam"/>
</dbReference>
<evidence type="ECO:0000313" key="14">
    <source>
        <dbReference type="EMBL" id="SDT01373.1"/>
    </source>
</evidence>
<comment type="subcellular location">
    <subcellularLocation>
        <location evidence="1">Cell inner membrane</location>
        <topology evidence="1">Multi-pass membrane protein</topology>
    </subcellularLocation>
</comment>
<keyword evidence="7" id="KW-0328">Glycosyltransferase</keyword>
<dbReference type="GO" id="GO:0016758">
    <property type="term" value="F:hexosyltransferase activity"/>
    <property type="evidence" value="ECO:0007669"/>
    <property type="project" value="TreeGrafter"/>
</dbReference>
<comment type="pathway">
    <text evidence="2">Glycan metabolism; osmoregulated periplasmic glucan (OPG) biosynthesis.</text>
</comment>
<dbReference type="NCBIfam" id="NF003958">
    <property type="entry name" value="PRK05454.2-1"/>
    <property type="match status" value="1"/>
</dbReference>
<dbReference type="RefSeq" id="WP_197674504.1">
    <property type="nucleotide sequence ID" value="NZ_LT629763.1"/>
</dbReference>
<dbReference type="CDD" id="cd04191">
    <property type="entry name" value="Glucan_BSP_MdoH"/>
    <property type="match status" value="1"/>
</dbReference>
<dbReference type="Proteomes" id="UP000243413">
    <property type="component" value="Chromosome I"/>
</dbReference>
<evidence type="ECO:0000259" key="13">
    <source>
        <dbReference type="Pfam" id="PF13632"/>
    </source>
</evidence>
<evidence type="ECO:0000256" key="12">
    <source>
        <dbReference type="SAM" id="Phobius"/>
    </source>
</evidence>
<protein>
    <recommendedName>
        <fullName evidence="4">Glucans biosynthesis glucosyltransferase H</fullName>
    </recommendedName>
</protein>
<feature type="transmembrane region" description="Helical" evidence="12">
    <location>
        <begin position="521"/>
        <end position="543"/>
    </location>
</feature>
<keyword evidence="11 12" id="KW-0472">Membrane</keyword>
<keyword evidence="9 12" id="KW-0812">Transmembrane</keyword>
<keyword evidence="5" id="KW-1003">Cell membrane</keyword>
<dbReference type="STRING" id="472181.SAMN05216271_3354"/>
<evidence type="ECO:0000256" key="3">
    <source>
        <dbReference type="ARBA" id="ARBA00009337"/>
    </source>
</evidence>
<feature type="transmembrane region" description="Helical" evidence="12">
    <location>
        <begin position="465"/>
        <end position="485"/>
    </location>
</feature>
<dbReference type="SUPFAM" id="SSF53448">
    <property type="entry name" value="Nucleotide-diphospho-sugar transferases"/>
    <property type="match status" value="1"/>
</dbReference>
<evidence type="ECO:0000256" key="8">
    <source>
        <dbReference type="ARBA" id="ARBA00022679"/>
    </source>
</evidence>
<evidence type="ECO:0000256" key="9">
    <source>
        <dbReference type="ARBA" id="ARBA00022692"/>
    </source>
</evidence>
<organism evidence="14 15">
    <name type="scientific">Halopseudomonas sabulinigri</name>
    <dbReference type="NCBI Taxonomy" id="472181"/>
    <lineage>
        <taxon>Bacteria</taxon>
        <taxon>Pseudomonadati</taxon>
        <taxon>Pseudomonadota</taxon>
        <taxon>Gammaproteobacteria</taxon>
        <taxon>Pseudomonadales</taxon>
        <taxon>Pseudomonadaceae</taxon>
        <taxon>Halopseudomonas</taxon>
    </lineage>
</organism>
<dbReference type="PANTHER" id="PTHR43867:SF5">
    <property type="entry name" value="GLUCANS BIOSYNTHESIS GLUCOSYLTRANSFERASE H"/>
    <property type="match status" value="1"/>
</dbReference>
<evidence type="ECO:0000256" key="7">
    <source>
        <dbReference type="ARBA" id="ARBA00022676"/>
    </source>
</evidence>
<sequence>MNHPAELPPEIMQQRPRWRLAATVRRGLLALAVLAQTLIATYFMLSVLPYHGGNLVEASMALVFSLLFAWISVGFWIGLIGFCLRRFGGDPRSLLRQQDEATLRGTPLGRTAVVMPIYHEPVGRSLQGLKSVILSLQRTGKLADFDFFILSDSRDPDVWLAEQAAWHALREELGLEDQLFYRRRPLNLNYKSGNIGDFLRRWGKAYDYMVVLDADSLMAGETLVRMVQLMQRHPQVGILQSSPSLLNGRSLFARLQQFSNQLYGPLFTTGLAAIQLGHAAFWGHNAILRVRPFMQHCGLRKLPGWGLFKGPVLSHDFAEAAYMGRAGLEVWLEPELAQSYEESPPTLSDELTRDRRWAKGNLQHLWLMLFSRRLKLAHRMAFLNGIMGYVASPLWFTFLVLTTIEVARLILWPINYFPEQNQLFPLWPEWHPQRAVWMVSITLTLLFLPKFLAIADVLLRGRRKAFGGGIKLFCSVLLEMLISALLAPIRMLSHCRYVLEALFNVNLRWAGQNRSGETSWLAAVLNQGIGSLMALAWAGFAWWLDPMFFVWSLPVALPLVLAAPIFVLLSKVSWGEGLMRKRWLQIPEEASGSSLLDDLETPSNLLTAEQQPAFNEAIVHPQTNRLQTRLAHAPRAQRQQSELQLLAQRCLQDGPAALSSAERNLLASDARSLQWLHTQVWQADPQSRWGQILARRIRTT</sequence>
<gene>
    <name evidence="14" type="ORF">SAMN05216271_3354</name>
</gene>
<proteinExistence type="inferred from homology"/>
<evidence type="ECO:0000256" key="10">
    <source>
        <dbReference type="ARBA" id="ARBA00022989"/>
    </source>
</evidence>
<keyword evidence="6" id="KW-0997">Cell inner membrane</keyword>
<keyword evidence="10 12" id="KW-1133">Transmembrane helix</keyword>
<evidence type="ECO:0000256" key="1">
    <source>
        <dbReference type="ARBA" id="ARBA00004429"/>
    </source>
</evidence>
<evidence type="ECO:0000256" key="4">
    <source>
        <dbReference type="ARBA" id="ARBA00020585"/>
    </source>
</evidence>
<dbReference type="NCBIfam" id="NF003962">
    <property type="entry name" value="PRK05454.2-5"/>
    <property type="match status" value="1"/>
</dbReference>
<feature type="transmembrane region" description="Helical" evidence="12">
    <location>
        <begin position="27"/>
        <end position="48"/>
    </location>
</feature>
<reference evidence="15" key="1">
    <citation type="submission" date="2016-10" db="EMBL/GenBank/DDBJ databases">
        <authorList>
            <person name="Varghese N."/>
            <person name="Submissions S."/>
        </authorList>
    </citation>
    <scope>NUCLEOTIDE SEQUENCE [LARGE SCALE GENOMIC DNA]</scope>
    <source>
        <strain evidence="15">JCM 14963</strain>
    </source>
</reference>
<feature type="transmembrane region" description="Helical" evidence="12">
    <location>
        <begin position="549"/>
        <end position="572"/>
    </location>
</feature>
<evidence type="ECO:0000256" key="5">
    <source>
        <dbReference type="ARBA" id="ARBA00022475"/>
    </source>
</evidence>
<dbReference type="PANTHER" id="PTHR43867">
    <property type="entry name" value="CELLULOSE SYNTHASE CATALYTIC SUBUNIT A [UDP-FORMING]"/>
    <property type="match status" value="1"/>
</dbReference>
<accession>A0A1H1WW13</accession>
<keyword evidence="8 14" id="KW-0808">Transferase</keyword>
<dbReference type="Gene3D" id="3.90.550.10">
    <property type="entry name" value="Spore Coat Polysaccharide Biosynthesis Protein SpsA, Chain A"/>
    <property type="match status" value="1"/>
</dbReference>
<feature type="transmembrane region" description="Helical" evidence="12">
    <location>
        <begin position="60"/>
        <end position="84"/>
    </location>
</feature>
<feature type="domain" description="Glycosyltransferase 2-like" evidence="13">
    <location>
        <begin position="210"/>
        <end position="413"/>
    </location>
</feature>
<dbReference type="GO" id="GO:0005886">
    <property type="term" value="C:plasma membrane"/>
    <property type="evidence" value="ECO:0007669"/>
    <property type="project" value="UniProtKB-SubCell"/>
</dbReference>
<feature type="transmembrane region" description="Helical" evidence="12">
    <location>
        <begin position="381"/>
        <end position="414"/>
    </location>
</feature>
<dbReference type="InterPro" id="IPR029044">
    <property type="entry name" value="Nucleotide-diphossugar_trans"/>
</dbReference>
<comment type="similarity">
    <text evidence="3">Belongs to the glycosyltransferase 2 family. OpgH subfamily.</text>
</comment>
<evidence type="ECO:0000256" key="11">
    <source>
        <dbReference type="ARBA" id="ARBA00023136"/>
    </source>
</evidence>
<evidence type="ECO:0000313" key="15">
    <source>
        <dbReference type="Proteomes" id="UP000243413"/>
    </source>
</evidence>
<dbReference type="InterPro" id="IPR001173">
    <property type="entry name" value="Glyco_trans_2-like"/>
</dbReference>
<dbReference type="AlphaFoldDB" id="A0A1H1WW13"/>
<name>A0A1H1WW13_9GAMM</name>